<feature type="domain" description="Leucine-binding protein" evidence="4">
    <location>
        <begin position="27"/>
        <end position="364"/>
    </location>
</feature>
<gene>
    <name evidence="5" type="ORF">H0A62_03905</name>
</gene>
<evidence type="ECO:0000313" key="6">
    <source>
        <dbReference type="Proteomes" id="UP000554144"/>
    </source>
</evidence>
<protein>
    <submittedName>
        <fullName evidence="5">ABC transporter substrate-binding protein</fullName>
    </submittedName>
</protein>
<dbReference type="PANTHER" id="PTHR30483:SF38">
    <property type="entry name" value="BLR7848 PROTEIN"/>
    <property type="match status" value="1"/>
</dbReference>
<dbReference type="InterPro" id="IPR028081">
    <property type="entry name" value="Leu-bd"/>
</dbReference>
<accession>A0A853GY78</accession>
<evidence type="ECO:0000256" key="3">
    <source>
        <dbReference type="SAM" id="SignalP"/>
    </source>
</evidence>
<evidence type="ECO:0000256" key="1">
    <source>
        <dbReference type="ARBA" id="ARBA00010062"/>
    </source>
</evidence>
<sequence>MSFRKLALFAALYVAIGLAPAAPGYAQVKIGVVTSATGPTAMVGIPQKNTVPLLPTRIGGLSVEYISLDDASDPTKTVTSIKKLLSEEKIDALIGPTGSPNAMSVIQFMAETGTPMLAPVGTASVVLPMTPEKKWVFKTTQNDDIIARALVDHMVQSGVKTAGFIGFNDAYGENWLKVFTELAQQNNIKLVAVERYQRSDSSVTGQALKVLSAKPDAVLIAGTGTAAALPQTTLAKQGYKGTFYQTHGAALPAFLKQAGDAAEGTILAASLMLVLPEIADTNPAKKNAQDYIKRYQDMYGEKPATFGANVYDAGMLLEQAIPQAAKVAKPGTKAFRSALRDALEQTKELVATQGVYNMSPEDHSGFDERGRELITVQDGQWKLLK</sequence>
<evidence type="ECO:0000313" key="5">
    <source>
        <dbReference type="EMBL" id="NYT84740.1"/>
    </source>
</evidence>
<dbReference type="Pfam" id="PF13458">
    <property type="entry name" value="Peripla_BP_6"/>
    <property type="match status" value="1"/>
</dbReference>
<evidence type="ECO:0000256" key="2">
    <source>
        <dbReference type="ARBA" id="ARBA00022729"/>
    </source>
</evidence>
<dbReference type="SUPFAM" id="SSF53822">
    <property type="entry name" value="Periplasmic binding protein-like I"/>
    <property type="match status" value="1"/>
</dbReference>
<comment type="similarity">
    <text evidence="1">Belongs to the leucine-binding protein family.</text>
</comment>
<proteinExistence type="inferred from homology"/>
<dbReference type="RefSeq" id="WP_130038064.1">
    <property type="nucleotide sequence ID" value="NZ_JACCEV010000001.1"/>
</dbReference>
<feature type="chain" id="PRO_5032801717" evidence="3">
    <location>
        <begin position="22"/>
        <end position="385"/>
    </location>
</feature>
<keyword evidence="6" id="KW-1185">Reference proteome</keyword>
<dbReference type="InterPro" id="IPR051010">
    <property type="entry name" value="BCAA_transport"/>
</dbReference>
<comment type="caution">
    <text evidence="5">The sequence shown here is derived from an EMBL/GenBank/DDBJ whole genome shotgun (WGS) entry which is preliminary data.</text>
</comment>
<reference evidence="5 6" key="1">
    <citation type="submission" date="2020-07" db="EMBL/GenBank/DDBJ databases">
        <title>Taxonomic revisions and descriptions of new bacterial species based on genomic comparisons in the high-G+C-content subgroup of the family Alcaligenaceae.</title>
        <authorList>
            <person name="Szabo A."/>
            <person name="Felfoldi T."/>
        </authorList>
    </citation>
    <scope>NUCLEOTIDE SEQUENCE [LARGE SCALE GENOMIC DNA]</scope>
    <source>
        <strain evidence="5 6">DSM 25667</strain>
    </source>
</reference>
<dbReference type="AlphaFoldDB" id="A0A853GY78"/>
<keyword evidence="2 3" id="KW-0732">Signal</keyword>
<organism evidence="5 6">
    <name type="scientific">Pollutimonas harenae</name>
    <dbReference type="NCBI Taxonomy" id="657015"/>
    <lineage>
        <taxon>Bacteria</taxon>
        <taxon>Pseudomonadati</taxon>
        <taxon>Pseudomonadota</taxon>
        <taxon>Betaproteobacteria</taxon>
        <taxon>Burkholderiales</taxon>
        <taxon>Alcaligenaceae</taxon>
        <taxon>Pollutimonas</taxon>
    </lineage>
</organism>
<dbReference type="EMBL" id="JACCEV010000001">
    <property type="protein sequence ID" value="NYT84740.1"/>
    <property type="molecule type" value="Genomic_DNA"/>
</dbReference>
<evidence type="ECO:0000259" key="4">
    <source>
        <dbReference type="Pfam" id="PF13458"/>
    </source>
</evidence>
<feature type="signal peptide" evidence="3">
    <location>
        <begin position="1"/>
        <end position="21"/>
    </location>
</feature>
<name>A0A853GY78_9BURK</name>
<dbReference type="InterPro" id="IPR028082">
    <property type="entry name" value="Peripla_BP_I"/>
</dbReference>
<dbReference type="Gene3D" id="3.40.50.2300">
    <property type="match status" value="2"/>
</dbReference>
<dbReference type="Proteomes" id="UP000554144">
    <property type="component" value="Unassembled WGS sequence"/>
</dbReference>
<dbReference type="PANTHER" id="PTHR30483">
    <property type="entry name" value="LEUCINE-SPECIFIC-BINDING PROTEIN"/>
    <property type="match status" value="1"/>
</dbReference>
<dbReference type="OrthoDB" id="5290698at2"/>
<dbReference type="CDD" id="cd06333">
    <property type="entry name" value="PBP1_ABC_RPA1789-like"/>
    <property type="match status" value="1"/>
</dbReference>